<dbReference type="EMBL" id="JAVREM010000081">
    <property type="protein sequence ID" value="MDT0322984.1"/>
    <property type="molecule type" value="Genomic_DNA"/>
</dbReference>
<evidence type="ECO:0000256" key="1">
    <source>
        <dbReference type="ARBA" id="ARBA00010617"/>
    </source>
</evidence>
<dbReference type="Proteomes" id="UP001183420">
    <property type="component" value="Unassembled WGS sequence"/>
</dbReference>
<dbReference type="InterPro" id="IPR002397">
    <property type="entry name" value="Cyt_P450_B"/>
</dbReference>
<feature type="compositionally biased region" description="Low complexity" evidence="2">
    <location>
        <begin position="427"/>
        <end position="442"/>
    </location>
</feature>
<comment type="similarity">
    <text evidence="1">Belongs to the cytochrome P450 family.</text>
</comment>
<gene>
    <name evidence="3" type="ORF">RNC47_32195</name>
</gene>
<name>A0ABU2LZH3_9ACTN</name>
<reference evidence="4" key="1">
    <citation type="submission" date="2023-07" db="EMBL/GenBank/DDBJ databases">
        <title>30 novel species of actinomycetes from the DSMZ collection.</title>
        <authorList>
            <person name="Nouioui I."/>
        </authorList>
    </citation>
    <scope>NUCLEOTIDE SEQUENCE [LARGE SCALE GENOMIC DNA]</scope>
    <source>
        <strain evidence="4">DSM 44918</strain>
    </source>
</reference>
<dbReference type="RefSeq" id="WP_311603933.1">
    <property type="nucleotide sequence ID" value="NZ_JAVREM010000081.1"/>
</dbReference>
<evidence type="ECO:0000313" key="3">
    <source>
        <dbReference type="EMBL" id="MDT0322984.1"/>
    </source>
</evidence>
<sequence length="464" mass="50688">MEPHPTAPSELGSLPTAPLMTRDYETRPALVYERLRTAHGPVAPVDLYGVPVWLVIGYHEVSRVLRDESVFKVDPGHWRGLREGRVPEEWPMLAGYRVDHLLHQDDERRAATRAAVESALRPFQDPDQPQALELRRAVERHADELIALFTAGGSSGFVDLSLQFARPLPLMVLNRLFGFPVERGDDMVMDAWRMADAAPDAAEAIRRLVAATTELAAYKRENPGNDLTSRLIAAAPELPDEQVALELYAIIVYSDYIGQAVTNTVLEALGGASNQAWQSLRSGDYGELVNRVQMASPPWANLPLRFPVSDVRLGRYRIAAGDPVMPSVAAAHGDPVFAAALTDDGLKSSRAHLAWGAGVHHCPAQELSEMVATTAVARLLDHCELELMLPVDQIPWRSSPYAHGVKSLPVRFRLLAGASPLPVVDAAPPPTATAAHAEPPAAQRSRSRLWRFLAGLASRQQPPA</sequence>
<feature type="region of interest" description="Disordered" evidence="2">
    <location>
        <begin position="427"/>
        <end position="446"/>
    </location>
</feature>
<dbReference type="PANTHER" id="PTHR46696">
    <property type="entry name" value="P450, PUTATIVE (EUROFUNG)-RELATED"/>
    <property type="match status" value="1"/>
</dbReference>
<dbReference type="PROSITE" id="PS00086">
    <property type="entry name" value="CYTOCHROME_P450"/>
    <property type="match status" value="1"/>
</dbReference>
<dbReference type="SUPFAM" id="SSF48264">
    <property type="entry name" value="Cytochrome P450"/>
    <property type="match status" value="1"/>
</dbReference>
<dbReference type="PANTHER" id="PTHR46696:SF1">
    <property type="entry name" value="CYTOCHROME P450 YJIB-RELATED"/>
    <property type="match status" value="1"/>
</dbReference>
<evidence type="ECO:0000313" key="4">
    <source>
        <dbReference type="Proteomes" id="UP001183420"/>
    </source>
</evidence>
<dbReference type="InterPro" id="IPR017972">
    <property type="entry name" value="Cyt_P450_CS"/>
</dbReference>
<dbReference type="Gene3D" id="1.10.630.10">
    <property type="entry name" value="Cytochrome P450"/>
    <property type="match status" value="1"/>
</dbReference>
<dbReference type="InterPro" id="IPR036396">
    <property type="entry name" value="Cyt_P450_sf"/>
</dbReference>
<protein>
    <submittedName>
        <fullName evidence="3">Cytochrome</fullName>
    </submittedName>
</protein>
<dbReference type="PRINTS" id="PR00359">
    <property type="entry name" value="BP450"/>
</dbReference>
<organism evidence="3 4">
    <name type="scientific">Streptomyces millisiae</name>
    <dbReference type="NCBI Taxonomy" id="3075542"/>
    <lineage>
        <taxon>Bacteria</taxon>
        <taxon>Bacillati</taxon>
        <taxon>Actinomycetota</taxon>
        <taxon>Actinomycetes</taxon>
        <taxon>Kitasatosporales</taxon>
        <taxon>Streptomycetaceae</taxon>
        <taxon>Streptomyces</taxon>
    </lineage>
</organism>
<evidence type="ECO:0000256" key="2">
    <source>
        <dbReference type="SAM" id="MobiDB-lite"/>
    </source>
</evidence>
<proteinExistence type="inferred from homology"/>
<accession>A0ABU2LZH3</accession>
<comment type="caution">
    <text evidence="3">The sequence shown here is derived from an EMBL/GenBank/DDBJ whole genome shotgun (WGS) entry which is preliminary data.</text>
</comment>
<keyword evidence="4" id="KW-1185">Reference proteome</keyword>